<evidence type="ECO:0000313" key="1">
    <source>
        <dbReference type="EMBL" id="CAX60300.1"/>
    </source>
</evidence>
<keyword evidence="2" id="KW-1185">Reference proteome</keyword>
<dbReference type="Pfam" id="PF10798">
    <property type="entry name" value="YmgB"/>
    <property type="match status" value="1"/>
</dbReference>
<reference evidence="1 2" key="1">
    <citation type="journal article" date="2010" name="BMC Genomics">
        <title>Genome comparison of the epiphytic bacteria Erwinia billingiae and E. tasmaniensis with the pear pathogen E. pyrifoliae.</title>
        <authorList>
            <person name="Kube M."/>
            <person name="Migdoll A.M."/>
            <person name="Gehring I."/>
            <person name="Heitmann K."/>
            <person name="Mayer Y."/>
            <person name="Kuhl H."/>
            <person name="Knaust F."/>
            <person name="Geider K."/>
            <person name="Reinhardt R."/>
        </authorList>
    </citation>
    <scope>NUCLEOTIDE SEQUENCE [LARGE SCALE GENOMIC DNA]</scope>
    <source>
        <strain evidence="1 2">Eb661</strain>
    </source>
</reference>
<accession>D8MTZ3</accession>
<dbReference type="KEGG" id="ebi:EbC_27690"/>
<dbReference type="GeneID" id="90512749"/>
<dbReference type="Proteomes" id="UP000008793">
    <property type="component" value="Chromosome"/>
</dbReference>
<dbReference type="RefSeq" id="WP_013202786.1">
    <property type="nucleotide sequence ID" value="NC_014306.1"/>
</dbReference>
<sequence>MNQQSTENAILAYFQSEGDLLSDETAVIGTVIREVVAMKGTVSNKDIILSLINRLESTTDVTQLDIYRQALEVVVGRTPDDV</sequence>
<evidence type="ECO:0008006" key="3">
    <source>
        <dbReference type="Google" id="ProtNLM"/>
    </source>
</evidence>
<dbReference type="AlphaFoldDB" id="D8MTZ3"/>
<dbReference type="EMBL" id="FP236843">
    <property type="protein sequence ID" value="CAX60300.1"/>
    <property type="molecule type" value="Genomic_DNA"/>
</dbReference>
<dbReference type="eggNOG" id="ENOG50336K1">
    <property type="taxonomic scope" value="Bacteria"/>
</dbReference>
<dbReference type="Gene3D" id="1.20.5.5260">
    <property type="match status" value="1"/>
</dbReference>
<organism evidence="2">
    <name type="scientific">Erwinia billingiae (strain Eb661)</name>
    <dbReference type="NCBI Taxonomy" id="634500"/>
    <lineage>
        <taxon>Bacteria</taxon>
        <taxon>Pseudomonadati</taxon>
        <taxon>Pseudomonadota</taxon>
        <taxon>Gammaproteobacteria</taxon>
        <taxon>Enterobacterales</taxon>
        <taxon>Erwiniaceae</taxon>
        <taxon>Erwinia</taxon>
    </lineage>
</organism>
<protein>
    <recommendedName>
        <fullName evidence="3">Biofilm development protein YmgB/AriR</fullName>
    </recommendedName>
</protein>
<evidence type="ECO:0000313" key="2">
    <source>
        <dbReference type="Proteomes" id="UP000008793"/>
    </source>
</evidence>
<gene>
    <name evidence="1" type="ordered locus">EbC_27690</name>
</gene>
<proteinExistence type="predicted"/>
<name>D8MTZ3_ERWBE</name>
<dbReference type="InterPro" id="IPR024753">
    <property type="entry name" value="AriR"/>
</dbReference>
<dbReference type="GO" id="GO:0071468">
    <property type="term" value="P:cellular response to acidic pH"/>
    <property type="evidence" value="ECO:0007669"/>
    <property type="project" value="InterPro"/>
</dbReference>
<dbReference type="HOGENOM" id="CLU_164045_2_0_6"/>